<reference evidence="9 10" key="1">
    <citation type="submission" date="2019-08" db="EMBL/GenBank/DDBJ databases">
        <title>Plasmid- and chromosome-located mcr-3 in mcr-1-positive Escherichia coli from diseased swine, Taiwan.</title>
        <authorList>
            <person name="Hsu C.-Y."/>
            <person name="Huang W.-C."/>
            <person name="Lauderdale T.-L."/>
        </authorList>
    </citation>
    <scope>NUCLEOTIDE SEQUENCE [LARGE SCALE GENOMIC DNA]</scope>
    <source>
        <strain evidence="9 10">NCYU-26-73</strain>
        <plasmid evidence="10">pncyu-26-73-4</plasmid>
    </source>
</reference>
<geneLocation type="plasmid" evidence="10">
    <name>pncyu-26-73-4</name>
</geneLocation>
<organism evidence="9 10">
    <name type="scientific">Escherichia coli</name>
    <dbReference type="NCBI Taxonomy" id="562"/>
    <lineage>
        <taxon>Bacteria</taxon>
        <taxon>Pseudomonadati</taxon>
        <taxon>Pseudomonadota</taxon>
        <taxon>Gammaproteobacteria</taxon>
        <taxon>Enterobacterales</taxon>
        <taxon>Enterobacteriaceae</taxon>
        <taxon>Escherichia</taxon>
    </lineage>
</organism>
<feature type="domain" description="Autotransproter heptosyltransferase TibC/BAHTCr-like N-terminal" evidence="8">
    <location>
        <begin position="16"/>
        <end position="76"/>
    </location>
</feature>
<keyword evidence="2" id="KW-0328">Glycosyltransferase</keyword>
<dbReference type="EMBL" id="CP042619">
    <property type="protein sequence ID" value="QED76508.1"/>
    <property type="molecule type" value="Genomic_DNA"/>
</dbReference>
<dbReference type="GO" id="GO:0009244">
    <property type="term" value="P:lipopolysaccharide core region biosynthetic process"/>
    <property type="evidence" value="ECO:0007669"/>
    <property type="project" value="TreeGrafter"/>
</dbReference>
<dbReference type="RefSeq" id="WP_039023029.1">
    <property type="nucleotide sequence ID" value="NZ_CP182410.1"/>
</dbReference>
<evidence type="ECO:0000313" key="10">
    <source>
        <dbReference type="Proteomes" id="UP000321299"/>
    </source>
</evidence>
<gene>
    <name evidence="9" type="ORF">FTV93_28990</name>
</gene>
<protein>
    <submittedName>
        <fullName evidence="9">Autotransporter strand-loop-strand O-heptosyltransferase</fullName>
    </submittedName>
</protein>
<keyword evidence="4" id="KW-0479">Metal-binding</keyword>
<reference evidence="9 10" key="2">
    <citation type="submission" date="2019-08" db="EMBL/GenBank/DDBJ databases">
        <authorList>
            <person name="Chen F.-J."/>
            <person name="Wu H.-C."/>
            <person name="Liao Y.-C."/>
            <person name="Kuo S.-C."/>
        </authorList>
    </citation>
    <scope>NUCLEOTIDE SEQUENCE [LARGE SCALE GENOMIC DNA]</scope>
    <source>
        <strain evidence="9 10">NCYU-26-73</strain>
        <plasmid evidence="10">pncyu-26-73-4</plasmid>
    </source>
</reference>
<sequence>MSFLSPPEVPTIKADNGVYYDFNNGARILFPKGEWHVNIIDEDSGNILFSCDTQAGWVTSTKKYYVKFRIQAFKKGEEKPFLDTVMELKDKSVLISFPTGTLGDIIAWFHYAEKFRIKHQCKLECSVSEEFITLLSDNYPDIKFTPTQDKYEGKPYATYRIGLFFNGDTDNQPVDFRLVGFHRNAGYILGVSPQEEPPRLNLSAERKIPEPYVCIAVQSTAQAKHWNNGLGWAEVVRYLKELGYRVLCIDRNAHAGNGFVWNHIPWGAEDFTGALPLQERVDLLRHASFFIGLASGLSWLAWASRIPVVLISGFSRPDSEFYTPWRVFNSHGCNGCWDNTNYNFDHTDFLWCPVHKGTDRQFECTRLITGKQVCGVIRTLHSYLTDHDRII</sequence>
<dbReference type="Proteomes" id="UP000321299">
    <property type="component" value="Plasmid pNCYU-26-73-4"/>
</dbReference>
<dbReference type="CDD" id="cd03789">
    <property type="entry name" value="GT9_LPS_heptosyltransferase"/>
    <property type="match status" value="1"/>
</dbReference>
<evidence type="ECO:0000256" key="3">
    <source>
        <dbReference type="ARBA" id="ARBA00022679"/>
    </source>
</evidence>
<comment type="similarity">
    <text evidence="6">Belongs to the glycosyltransferase 9 family.</text>
</comment>
<dbReference type="Pfam" id="PF01075">
    <property type="entry name" value="Glyco_transf_9"/>
    <property type="match status" value="1"/>
</dbReference>
<evidence type="ECO:0000259" key="8">
    <source>
        <dbReference type="Pfam" id="PF21129"/>
    </source>
</evidence>
<dbReference type="GO" id="GO:0046872">
    <property type="term" value="F:metal ion binding"/>
    <property type="evidence" value="ECO:0007669"/>
    <property type="project" value="UniProtKB-KW"/>
</dbReference>
<dbReference type="SUPFAM" id="SSF53756">
    <property type="entry name" value="UDP-Glycosyltransferase/glycogen phosphorylase"/>
    <property type="match status" value="1"/>
</dbReference>
<evidence type="ECO:0000256" key="5">
    <source>
        <dbReference type="ARBA" id="ARBA00023004"/>
    </source>
</evidence>
<dbReference type="GO" id="GO:0008713">
    <property type="term" value="F:ADP-heptose-lipopolysaccharide heptosyltransferase activity"/>
    <property type="evidence" value="ECO:0007669"/>
    <property type="project" value="TreeGrafter"/>
</dbReference>
<evidence type="ECO:0000256" key="7">
    <source>
        <dbReference type="ARBA" id="ARBA00063001"/>
    </source>
</evidence>
<keyword evidence="5" id="KW-0408">Iron</keyword>
<evidence type="ECO:0000256" key="6">
    <source>
        <dbReference type="ARBA" id="ARBA00043995"/>
    </source>
</evidence>
<comment type="subunit">
    <text evidence="7">Homododecamer composed of 6 homodimers forming a ring.</text>
</comment>
<dbReference type="FunFam" id="3.40.50.2000:FF:000414">
    <property type="entry name" value="Autotransporter strand-loop-strand O-heptosyltransferase"/>
    <property type="match status" value="1"/>
</dbReference>
<evidence type="ECO:0000313" key="9">
    <source>
        <dbReference type="EMBL" id="QED76508.1"/>
    </source>
</evidence>
<evidence type="ECO:0000256" key="4">
    <source>
        <dbReference type="ARBA" id="ARBA00022723"/>
    </source>
</evidence>
<comment type="cofactor">
    <cofactor evidence="1">
        <name>Fe(3+)</name>
        <dbReference type="ChEBI" id="CHEBI:29034"/>
    </cofactor>
</comment>
<keyword evidence="3 9" id="KW-0808">Transferase</keyword>
<dbReference type="AlphaFoldDB" id="A0A5B9AV37"/>
<dbReference type="InterPro" id="IPR002201">
    <property type="entry name" value="Glyco_trans_9"/>
</dbReference>
<dbReference type="InterPro" id="IPR051199">
    <property type="entry name" value="LPS_LOS_Heptosyltrfase"/>
</dbReference>
<dbReference type="InterPro" id="IPR049327">
    <property type="entry name" value="TibC/BAHTCr-like_N"/>
</dbReference>
<dbReference type="InterPro" id="IPR030929">
    <property type="entry name" value="Aah/TibC-like"/>
</dbReference>
<dbReference type="GO" id="GO:0005829">
    <property type="term" value="C:cytosol"/>
    <property type="evidence" value="ECO:0007669"/>
    <property type="project" value="TreeGrafter"/>
</dbReference>
<dbReference type="Pfam" id="PF21129">
    <property type="entry name" value="TibC_1st"/>
    <property type="match status" value="1"/>
</dbReference>
<proteinExistence type="inferred from homology"/>
<keyword evidence="9" id="KW-0614">Plasmid</keyword>
<dbReference type="Gene3D" id="3.40.50.2000">
    <property type="entry name" value="Glycogen Phosphorylase B"/>
    <property type="match status" value="1"/>
</dbReference>
<evidence type="ECO:0000256" key="2">
    <source>
        <dbReference type="ARBA" id="ARBA00022676"/>
    </source>
</evidence>
<dbReference type="PANTHER" id="PTHR30160">
    <property type="entry name" value="TETRAACYLDISACCHARIDE 4'-KINASE-RELATED"/>
    <property type="match status" value="1"/>
</dbReference>
<dbReference type="NCBIfam" id="TIGR04414">
    <property type="entry name" value="hepto_Aah_TibC"/>
    <property type="match status" value="1"/>
</dbReference>
<accession>A0A5B9AV37</accession>
<name>A0A5B9AV37_ECOLX</name>
<evidence type="ECO:0000256" key="1">
    <source>
        <dbReference type="ARBA" id="ARBA00001965"/>
    </source>
</evidence>